<dbReference type="STRING" id="1132855.GCA_000384255_01098"/>
<protein>
    <recommendedName>
        <fullName evidence="4">MxaK protein</fullName>
    </recommendedName>
</protein>
<gene>
    <name evidence="2" type="ORF">DCW48_01475</name>
</gene>
<name>A0A351R8K3_9PROT</name>
<dbReference type="AlphaFoldDB" id="A0A351R8K3"/>
<evidence type="ECO:0000256" key="1">
    <source>
        <dbReference type="SAM" id="Phobius"/>
    </source>
</evidence>
<dbReference type="SUPFAM" id="SSF48452">
    <property type="entry name" value="TPR-like"/>
    <property type="match status" value="1"/>
</dbReference>
<dbReference type="Gene3D" id="1.25.40.10">
    <property type="entry name" value="Tetratricopeptide repeat domain"/>
    <property type="match status" value="1"/>
</dbReference>
<organism evidence="2 3">
    <name type="scientific">Methylotenera mobilis</name>
    <dbReference type="NCBI Taxonomy" id="359408"/>
    <lineage>
        <taxon>Bacteria</taxon>
        <taxon>Pseudomonadati</taxon>
        <taxon>Pseudomonadota</taxon>
        <taxon>Betaproteobacteria</taxon>
        <taxon>Nitrosomonadales</taxon>
        <taxon>Methylophilaceae</taxon>
        <taxon>Methylotenera</taxon>
    </lineage>
</organism>
<sequence length="197" mass="22046">MALSIKNTALHLLSAKKLTHFFNVKVLSWLFIMTALLAAVASIYYFNRIQQIEAFNTAVSTGKQPKTDLQSFEAKFSTAYWLAKNERYKEATLLFNKALNGATVEQKAAIQYNLGNIFFRRGLAIAGTNMTVRDEAEYLLMQAKTAYQLSLRQDSNNWRARHNLDRLLTMLPENPTPGVGDSDSPGLIMGNIPVGLP</sequence>
<accession>A0A351R8K3</accession>
<keyword evidence="1" id="KW-0812">Transmembrane</keyword>
<proteinExistence type="predicted"/>
<keyword evidence="1" id="KW-0472">Membrane</keyword>
<evidence type="ECO:0008006" key="4">
    <source>
        <dbReference type="Google" id="ProtNLM"/>
    </source>
</evidence>
<dbReference type="InterPro" id="IPR011990">
    <property type="entry name" value="TPR-like_helical_dom_sf"/>
</dbReference>
<dbReference type="EMBL" id="DNAA01000038">
    <property type="protein sequence ID" value="HBA08374.1"/>
    <property type="molecule type" value="Genomic_DNA"/>
</dbReference>
<feature type="transmembrane region" description="Helical" evidence="1">
    <location>
        <begin position="26"/>
        <end position="46"/>
    </location>
</feature>
<evidence type="ECO:0000313" key="3">
    <source>
        <dbReference type="Proteomes" id="UP000264313"/>
    </source>
</evidence>
<keyword evidence="1" id="KW-1133">Transmembrane helix</keyword>
<comment type="caution">
    <text evidence="2">The sequence shown here is derived from an EMBL/GenBank/DDBJ whole genome shotgun (WGS) entry which is preliminary data.</text>
</comment>
<reference evidence="2 3" key="1">
    <citation type="journal article" date="2018" name="Nat. Biotechnol.">
        <title>A standardized bacterial taxonomy based on genome phylogeny substantially revises the tree of life.</title>
        <authorList>
            <person name="Parks D.H."/>
            <person name="Chuvochina M."/>
            <person name="Waite D.W."/>
            <person name="Rinke C."/>
            <person name="Skarshewski A."/>
            <person name="Chaumeil P.A."/>
            <person name="Hugenholtz P."/>
        </authorList>
    </citation>
    <scope>NUCLEOTIDE SEQUENCE [LARGE SCALE GENOMIC DNA]</scope>
    <source>
        <strain evidence="2">UBA9958</strain>
    </source>
</reference>
<dbReference type="Proteomes" id="UP000264313">
    <property type="component" value="Unassembled WGS sequence"/>
</dbReference>
<evidence type="ECO:0000313" key="2">
    <source>
        <dbReference type="EMBL" id="HBA08374.1"/>
    </source>
</evidence>